<feature type="transmembrane region" description="Helical" evidence="7">
    <location>
        <begin position="681"/>
        <end position="700"/>
    </location>
</feature>
<feature type="region of interest" description="Disordered" evidence="6">
    <location>
        <begin position="603"/>
        <end position="627"/>
    </location>
</feature>
<feature type="region of interest" description="Disordered" evidence="6">
    <location>
        <begin position="768"/>
        <end position="829"/>
    </location>
</feature>
<dbReference type="RefSeq" id="XP_012336287.1">
    <property type="nucleotide sequence ID" value="XM_012480864.1"/>
</dbReference>
<dbReference type="EMBL" id="KQ001680">
    <property type="protein sequence ID" value="KJP87075.1"/>
    <property type="molecule type" value="Genomic_DNA"/>
</dbReference>
<evidence type="ECO:0000256" key="4">
    <source>
        <dbReference type="ARBA" id="ARBA00022989"/>
    </source>
</evidence>
<evidence type="ECO:0000313" key="9">
    <source>
        <dbReference type="Proteomes" id="UP000054561"/>
    </source>
</evidence>
<comment type="subcellular location">
    <subcellularLocation>
        <location evidence="1">Membrane</location>
        <topology evidence="1">Multi-pass membrane protein</topology>
    </subcellularLocation>
</comment>
<gene>
    <name evidence="8" type="ORF">AK88_03243</name>
</gene>
<evidence type="ECO:0008006" key="10">
    <source>
        <dbReference type="Google" id="ProtNLM"/>
    </source>
</evidence>
<feature type="compositionally biased region" description="Basic and acidic residues" evidence="6">
    <location>
        <begin position="887"/>
        <end position="902"/>
    </location>
</feature>
<feature type="transmembrane region" description="Helical" evidence="7">
    <location>
        <begin position="986"/>
        <end position="1009"/>
    </location>
</feature>
<feature type="transmembrane region" description="Helical" evidence="7">
    <location>
        <begin position="944"/>
        <end position="966"/>
    </location>
</feature>
<protein>
    <recommendedName>
        <fullName evidence="10">Cyclic amine resistance locus protein</fullName>
    </recommendedName>
</protein>
<feature type="transmembrane region" description="Helical" evidence="7">
    <location>
        <begin position="1135"/>
        <end position="1158"/>
    </location>
</feature>
<dbReference type="PANTHER" id="PTHR13317:SF4">
    <property type="entry name" value="TRANSMEMBRANE ANTERIOR POSTERIOR TRANSFORMATION PROTEIN 1 HOMOLOG"/>
    <property type="match status" value="1"/>
</dbReference>
<evidence type="ECO:0000313" key="8">
    <source>
        <dbReference type="EMBL" id="KJP87075.1"/>
    </source>
</evidence>
<keyword evidence="4 7" id="KW-1133">Transmembrane helix</keyword>
<accession>A0A0D9QJ62</accession>
<name>A0A0D9QJ62_PLAFR</name>
<keyword evidence="3 7" id="KW-0812">Transmembrane</keyword>
<comment type="similarity">
    <text evidence="2">Belongs to the TAPT1 family.</text>
</comment>
<dbReference type="Pfam" id="PF05346">
    <property type="entry name" value="DUF747"/>
    <property type="match status" value="1"/>
</dbReference>
<keyword evidence="9" id="KW-1185">Reference proteome</keyword>
<dbReference type="PANTHER" id="PTHR13317">
    <property type="entry name" value="TRANSMEMBRANE ANTERIOR POSTERIOR TRANSFORMATION PROTEIN 1 HOMOLOG"/>
    <property type="match status" value="1"/>
</dbReference>
<feature type="region of interest" description="Disordered" evidence="6">
    <location>
        <begin position="871"/>
        <end position="902"/>
    </location>
</feature>
<feature type="transmembrane region" description="Helical" evidence="7">
    <location>
        <begin position="914"/>
        <end position="938"/>
    </location>
</feature>
<dbReference type="VEuPathDB" id="PlasmoDB:AK88_03243"/>
<evidence type="ECO:0000256" key="6">
    <source>
        <dbReference type="SAM" id="MobiDB-lite"/>
    </source>
</evidence>
<dbReference type="OMA" id="TSRIYHY"/>
<feature type="compositionally biased region" description="Polar residues" evidence="6">
    <location>
        <begin position="548"/>
        <end position="557"/>
    </location>
</feature>
<keyword evidence="5 7" id="KW-0472">Membrane</keyword>
<evidence type="ECO:0000256" key="2">
    <source>
        <dbReference type="ARBA" id="ARBA00008803"/>
    </source>
</evidence>
<reference evidence="8 9" key="1">
    <citation type="submission" date="2014-03" db="EMBL/GenBank/DDBJ databases">
        <title>The Genome Sequence of Plasmodium fragile nilgiri.</title>
        <authorList>
            <consortium name="The Broad Institute Genomics Platform"/>
            <consortium name="The Broad Institute Genome Sequencing Center for Infectious Disease"/>
            <person name="Neafsey D."/>
            <person name="Duraisingh M."/>
            <person name="Young S.K."/>
            <person name="Zeng Q."/>
            <person name="Gargeya S."/>
            <person name="Abouelleil A."/>
            <person name="Alvarado L."/>
            <person name="Chapman S.B."/>
            <person name="Gainer-Dewar J."/>
            <person name="Goldberg J."/>
            <person name="Griggs A."/>
            <person name="Gujja S."/>
            <person name="Hansen M."/>
            <person name="Howarth C."/>
            <person name="Imamovic A."/>
            <person name="Larimer J."/>
            <person name="Pearson M."/>
            <person name="Poon T.W."/>
            <person name="Priest M."/>
            <person name="Roberts A."/>
            <person name="Saif S."/>
            <person name="Shea T."/>
            <person name="Sykes S."/>
            <person name="Wortman J."/>
            <person name="Nusbaum C."/>
            <person name="Birren B."/>
        </authorList>
    </citation>
    <scope>NUCLEOTIDE SEQUENCE [LARGE SCALE GENOMIC DNA]</scope>
    <source>
        <strain evidence="9">nilgiri</strain>
    </source>
</reference>
<feature type="transmembrane region" description="Helical" evidence="7">
    <location>
        <begin position="1104"/>
        <end position="1123"/>
    </location>
</feature>
<feature type="compositionally biased region" description="Low complexity" evidence="6">
    <location>
        <begin position="793"/>
        <end position="817"/>
    </location>
</feature>
<dbReference type="AlphaFoldDB" id="A0A0D9QJ62"/>
<feature type="region of interest" description="Disordered" evidence="6">
    <location>
        <begin position="463"/>
        <end position="557"/>
    </location>
</feature>
<evidence type="ECO:0000256" key="5">
    <source>
        <dbReference type="ARBA" id="ARBA00023136"/>
    </source>
</evidence>
<dbReference type="GO" id="GO:0005789">
    <property type="term" value="C:endoplasmic reticulum membrane"/>
    <property type="evidence" value="ECO:0007669"/>
    <property type="project" value="TreeGrafter"/>
</dbReference>
<dbReference type="GeneID" id="24268557"/>
<proteinExistence type="inferred from homology"/>
<dbReference type="Proteomes" id="UP000054561">
    <property type="component" value="Unassembled WGS sequence"/>
</dbReference>
<evidence type="ECO:0000256" key="1">
    <source>
        <dbReference type="ARBA" id="ARBA00004141"/>
    </source>
</evidence>
<dbReference type="OrthoDB" id="29023at2759"/>
<feature type="compositionally biased region" description="Low complexity" evidence="6">
    <location>
        <begin position="876"/>
        <end position="886"/>
    </location>
</feature>
<evidence type="ECO:0000256" key="3">
    <source>
        <dbReference type="ARBA" id="ARBA00022692"/>
    </source>
</evidence>
<sequence length="1176" mass="134590">MNRITLYDFILDEVRGGRYYDSYLSDGENAEGGVERKGKKNLNEGNAAVKGATKEPNTGQTNNPGKDDRQYDFYKFLDTFFKTDSIPENALEHMLNVPYFLEKIMSFSFLLCLDNILYDITFMPVQVIRSLSILLYTFLKNTGHNFLRHFCNIKNFKFYKYATTYNHKDLKKYKARMIKSSNKFSPNERRKRIVLKKNKSMEIDNSSGKKNSIECSFILKNNSSKNSFFGHHRVNCLSYNVNYSNSDEVSFEGVKSMSENNSIDTNVVLSKLRSLKKLTSSTDPGASCDKGAIHLCSTHGASCTKHDSCENHPCCADCPIGSSGEYTNGRPLQNGDSITGVKKDDADQLRDAYLERRKRRAQIKYNKRMLQILNKKSIEKNSHRRRKTNRLSYLLLFEPLAFAKRNICHLLKNSAQTVYDVFKRLCIRVLLFFHMNRLYSCSIFKAEENKKIVTRSFEAKFLGSGKKGSGQAEENLCGDGEATEQPLDNPTDELPTQPEGESAEAAQHGQVRKGDSPDQASHVTQKKEEPSKDNSLFLPINNRRSRTISDSQRGSYQHNVDDVMSDFSNQSVYTTDASDLSCSTTPRNICDVFGGVLFLDGQSNSDEENDPSDSYGQNQNGQLSPRFMTQKRNSDNCVYYKLNEGFAKRKSIMKNISKVNEMKKKLLRQHLNSLKLSFPEYSGLIRMSLILICIYIFSFVDTSRIYHYIRAQPFMKLYVVLNMLEILERLLRSLGMDLIDNMIRTFIRIINLRSYVYIVRNHYTSKENEREAGGMPGMTEHNPGRAPQGSKKTTFLASSPTTATTSTTAATYGGSPTQAEHFPDNKSPTPKHLIPCEAPQKDDQLTNKPTGICQISNSTQNAEKCRNKITTTTRHNQNQKQNQLNPNEREKNKIDGLKNNNKDDQMNKQFKIPIFYPFYSILIKFIVQYILVLTYILTHAFAHLVRFLSLNIAINSSESTMFLILVMSNFTEIKSTVFKKFSKISLFTIVASDAVERFYLFIDAFLVLLKMSTAYRTQNSFFSISSWLIIILLLEVGVDWCKHSYLLKYNKLDSDSLNKYFHTLLADVLISRIPNNNIYYMNTSSFEVPCKNMFCFSHIPTRRLGYISMPVVTLIVCSLPRLNYLYNISHLSFALSIWVCLFLFKIILSVMIVSYTISQKKHLKNLGKPYDDISAM</sequence>
<evidence type="ECO:0000256" key="7">
    <source>
        <dbReference type="SAM" id="Phobius"/>
    </source>
</evidence>
<organism evidence="8 9">
    <name type="scientific">Plasmodium fragile</name>
    <dbReference type="NCBI Taxonomy" id="5857"/>
    <lineage>
        <taxon>Eukaryota</taxon>
        <taxon>Sar</taxon>
        <taxon>Alveolata</taxon>
        <taxon>Apicomplexa</taxon>
        <taxon>Aconoidasida</taxon>
        <taxon>Haemosporida</taxon>
        <taxon>Plasmodiidae</taxon>
        <taxon>Plasmodium</taxon>
        <taxon>Plasmodium (Plasmodium)</taxon>
    </lineage>
</organism>
<feature type="transmembrane region" description="Helical" evidence="7">
    <location>
        <begin position="1021"/>
        <end position="1041"/>
    </location>
</feature>
<dbReference type="InterPro" id="IPR008010">
    <property type="entry name" value="Tatp1"/>
</dbReference>